<dbReference type="PANTHER" id="PTHR44858:SF1">
    <property type="entry name" value="UDP-N-ACETYLGLUCOSAMINE--PEPTIDE N-ACETYLGLUCOSAMINYLTRANSFERASE SPINDLY-RELATED"/>
    <property type="match status" value="1"/>
</dbReference>
<dbReference type="PROSITE" id="PS50005">
    <property type="entry name" value="TPR"/>
    <property type="match status" value="4"/>
</dbReference>
<accession>A0A370B1L6</accession>
<feature type="repeat" description="TPR" evidence="3">
    <location>
        <begin position="835"/>
        <end position="868"/>
    </location>
</feature>
<feature type="repeat" description="TPR" evidence="3">
    <location>
        <begin position="767"/>
        <end position="800"/>
    </location>
</feature>
<dbReference type="InterPro" id="IPR019734">
    <property type="entry name" value="TPR_rpt"/>
</dbReference>
<evidence type="ECO:0000256" key="4">
    <source>
        <dbReference type="SAM" id="MobiDB-lite"/>
    </source>
</evidence>
<evidence type="ECO:0000256" key="3">
    <source>
        <dbReference type="PROSITE-ProRule" id="PRU00339"/>
    </source>
</evidence>
<dbReference type="SUPFAM" id="SSF52540">
    <property type="entry name" value="P-loop containing nucleoside triphosphate hydrolases"/>
    <property type="match status" value="1"/>
</dbReference>
<sequence>MAELIRRRRSTGFIGRRDELGAFRDNFGHAPEDERHRFLFHIQGNAGVGKTFLVRELEQAARERGALTAYVDESVSSVPEALAGMAEQLQRQGHPFKKLERLLATYRERRHEAESAAAPVFAAGPPGASAGPGSPGPGSPEPRRPSAGSAAMATAGVIGLGMVPVVGPFAGALDADRLASGADRLRATLSARFRDQADVQLVLAPDRVLTPVFVDELAEAAHDARWIALFFDTYERTAPFLDAWLRELMTTETYGALPVQVVVTVAGQRPFDAARWGGFADFMTELRLEPFTEPETRRLLAGKDVTDESVVAEILRLSGGLPVLVSTLAENQPSDPADVGDPSATAVERFLKWEQDPARRSTALACALPRGLDEDVFREVRQSLDDPERADVAALYDWLRALPFVAPKDGGVRYHDVVRGPMLRLQRARSPRAWAERHTALAAYFADLRTAAGADLRADERWERAHWRAPRFEETYHRLCAAPRAALADALLDVAEGCREGVATARRAARVLAEAGEDSGDAEVREWGRRLVAALGDDEGGVLAPLGLLLDRPGPGLATAGRAVAHEVRARELRRDADYERALVEYGRSLEADPGYYRAHHGRGFTHMLHEDLPAALADLSRADELAPGTPWILGDYGAALRFVDRYTDAVAVLDRAVAFVPADRDYLYTRGVCRRELGDPTGALVDFDRVLELDDADVGARTSRAQVLGELGELDRALAELALAEEIATDPASVPYERGELYRRAGRHEEAERELSRALALAPDTPLALMSRGAVRYERGRFTEALADYERLAEREPKNAFALSLSARAREALGDLPGALADLSRAVEKAPTFDLDWLGRGRLLALSERHEEAVADFGRALDLTPDLGFAFVYRGRSYRALHRLGDALTEFNRATEVRPEYTWVQRDRITIALAMGRLDLVRAELGSCATRYPNLARWARARLHLLGGQPAEALDELDALEYPDDDNDDDLRLRAEAQRRTGRWDAAHATAERLRSDDPLFGVLARAMTVTARSGAQAAATDWRAVERAVEVAARTPRPEWVRAYATALSATAGADRPRLDVVLAEALALAWHWDDLADLVRHFEELLHAPGIDTALLRPRLARLTAARDAVAARWA</sequence>
<evidence type="ECO:0000313" key="6">
    <source>
        <dbReference type="Proteomes" id="UP000253741"/>
    </source>
</evidence>
<keyword evidence="2 3" id="KW-0802">TPR repeat</keyword>
<feature type="repeat" description="TPR" evidence="3">
    <location>
        <begin position="733"/>
        <end position="766"/>
    </location>
</feature>
<name>A0A370B1L6_9ACTN</name>
<dbReference type="EMBL" id="QQNA01000327">
    <property type="protein sequence ID" value="RDG33964.1"/>
    <property type="molecule type" value="Genomic_DNA"/>
</dbReference>
<feature type="repeat" description="TPR" evidence="3">
    <location>
        <begin position="869"/>
        <end position="902"/>
    </location>
</feature>
<organism evidence="5 6">
    <name type="scientific">Streptomyces corynorhini</name>
    <dbReference type="NCBI Taxonomy" id="2282652"/>
    <lineage>
        <taxon>Bacteria</taxon>
        <taxon>Bacillati</taxon>
        <taxon>Actinomycetota</taxon>
        <taxon>Actinomycetes</taxon>
        <taxon>Kitasatosporales</taxon>
        <taxon>Streptomycetaceae</taxon>
        <taxon>Streptomyces</taxon>
    </lineage>
</organism>
<protein>
    <submittedName>
        <fullName evidence="5">ATP-binding protein</fullName>
    </submittedName>
</protein>
<dbReference type="Gene3D" id="1.25.40.10">
    <property type="entry name" value="Tetratricopeptide repeat domain"/>
    <property type="match status" value="2"/>
</dbReference>
<feature type="compositionally biased region" description="Low complexity" evidence="4">
    <location>
        <begin position="115"/>
        <end position="132"/>
    </location>
</feature>
<reference evidence="5 6" key="1">
    <citation type="submission" date="2018-07" db="EMBL/GenBank/DDBJ databases">
        <title>Streptomyces species from bats.</title>
        <authorList>
            <person name="Dunlap C."/>
        </authorList>
    </citation>
    <scope>NUCLEOTIDE SEQUENCE [LARGE SCALE GENOMIC DNA]</scope>
    <source>
        <strain evidence="5 6">AC230</strain>
    </source>
</reference>
<evidence type="ECO:0000256" key="1">
    <source>
        <dbReference type="ARBA" id="ARBA00022737"/>
    </source>
</evidence>
<feature type="region of interest" description="Disordered" evidence="4">
    <location>
        <begin position="114"/>
        <end position="150"/>
    </location>
</feature>
<comment type="caution">
    <text evidence="5">The sequence shown here is derived from an EMBL/GenBank/DDBJ whole genome shotgun (WGS) entry which is preliminary data.</text>
</comment>
<dbReference type="OrthoDB" id="9814944at2"/>
<dbReference type="Proteomes" id="UP000253741">
    <property type="component" value="Unassembled WGS sequence"/>
</dbReference>
<gene>
    <name evidence="5" type="ORF">DVH02_30915</name>
</gene>
<keyword evidence="5" id="KW-0547">Nucleotide-binding</keyword>
<dbReference type="InterPro" id="IPR050498">
    <property type="entry name" value="Ycf3"/>
</dbReference>
<dbReference type="InterPro" id="IPR027417">
    <property type="entry name" value="P-loop_NTPase"/>
</dbReference>
<keyword evidence="5" id="KW-0067">ATP-binding</keyword>
<keyword evidence="1" id="KW-0677">Repeat</keyword>
<keyword evidence="6" id="KW-1185">Reference proteome</keyword>
<proteinExistence type="predicted"/>
<dbReference type="PANTHER" id="PTHR44858">
    <property type="entry name" value="TETRATRICOPEPTIDE REPEAT PROTEIN 6"/>
    <property type="match status" value="1"/>
</dbReference>
<dbReference type="InterPro" id="IPR011990">
    <property type="entry name" value="TPR-like_helical_dom_sf"/>
</dbReference>
<dbReference type="GO" id="GO:0005524">
    <property type="term" value="F:ATP binding"/>
    <property type="evidence" value="ECO:0007669"/>
    <property type="project" value="UniProtKB-KW"/>
</dbReference>
<dbReference type="SUPFAM" id="SSF48452">
    <property type="entry name" value="TPR-like"/>
    <property type="match status" value="2"/>
</dbReference>
<evidence type="ECO:0000256" key="2">
    <source>
        <dbReference type="ARBA" id="ARBA00022803"/>
    </source>
</evidence>
<dbReference type="SMART" id="SM00028">
    <property type="entry name" value="TPR"/>
    <property type="match status" value="10"/>
</dbReference>
<evidence type="ECO:0000313" key="5">
    <source>
        <dbReference type="EMBL" id="RDG33964.1"/>
    </source>
</evidence>
<dbReference type="Pfam" id="PF13432">
    <property type="entry name" value="TPR_16"/>
    <property type="match status" value="3"/>
</dbReference>
<dbReference type="AlphaFoldDB" id="A0A370B1L6"/>